<evidence type="ECO:0000256" key="1">
    <source>
        <dbReference type="SAM" id="SignalP"/>
    </source>
</evidence>
<name>A0A553JUX5_SHEHA</name>
<dbReference type="Gene3D" id="3.40.50.1820">
    <property type="entry name" value="alpha/beta hydrolase"/>
    <property type="match status" value="1"/>
</dbReference>
<dbReference type="Pfam" id="PF05057">
    <property type="entry name" value="DUF676"/>
    <property type="match status" value="1"/>
</dbReference>
<dbReference type="OrthoDB" id="556502at2"/>
<keyword evidence="4" id="KW-1185">Reference proteome</keyword>
<reference evidence="4" key="1">
    <citation type="submission" date="2019-07" db="EMBL/GenBank/DDBJ databases">
        <title>Shewanella sp. YLB-08 draft genomic sequence.</title>
        <authorList>
            <person name="Yu L."/>
        </authorList>
    </citation>
    <scope>NUCLEOTIDE SEQUENCE [LARGE SCALE GENOMIC DNA]</scope>
    <source>
        <strain evidence="4">JCM 20706</strain>
    </source>
</reference>
<dbReference type="InterPro" id="IPR007751">
    <property type="entry name" value="DUF676_lipase-like"/>
</dbReference>
<feature type="signal peptide" evidence="1">
    <location>
        <begin position="1"/>
        <end position="20"/>
    </location>
</feature>
<dbReference type="AlphaFoldDB" id="A0A553JUX5"/>
<keyword evidence="1" id="KW-0732">Signal</keyword>
<dbReference type="Proteomes" id="UP000318126">
    <property type="component" value="Unassembled WGS sequence"/>
</dbReference>
<dbReference type="SUPFAM" id="SSF53474">
    <property type="entry name" value="alpha/beta-Hydrolases"/>
    <property type="match status" value="1"/>
</dbReference>
<feature type="domain" description="DUF676" evidence="2">
    <location>
        <begin position="180"/>
        <end position="258"/>
    </location>
</feature>
<feature type="chain" id="PRO_5022235250" description="DUF676 domain-containing protein" evidence="1">
    <location>
        <begin position="21"/>
        <end position="442"/>
    </location>
</feature>
<accession>A0A553JUX5</accession>
<protein>
    <recommendedName>
        <fullName evidence="2">DUF676 domain-containing protein</fullName>
    </recommendedName>
</protein>
<sequence>MSSGKSLLLTSLFLSQFATATTILDEYHLDKESNSAINLFHNSLPESNELTTRSNHSNIWNISITRSETVCTEWVPEGGSPRINSRGGWCASWEEIEYTTKYGTANIYRSGDNILDKPVVVVQPYKFSLSDTNYSASDYYSDVNNGGLLSSLRTAGYDVILYRYDKQDSGVTYNAKGLRRLLEMLKDVNTVTSTSVVGLSMGGVVSRYALAKLENTNELNDYKISTFISFDAPYRGINFPKTILDTTHSLLDKVDTTLCGLSADCRQARRELKSIISKMNTLTFKELVFTIGSSRHDYLKSQLNSVGHVDSIPTLALANGSRNLTQGYPTQKQTTYFKLYRAWYNGGSKYFRINTKPSLDNVNGGYADFYQTFSNMIMDQPHPITPYVFTGQRHAFVPSSSAIDGNENNFSEVLFADSNEAHMTLSYPKRYKIRQWLDTYQH</sequence>
<evidence type="ECO:0000259" key="2">
    <source>
        <dbReference type="Pfam" id="PF05057"/>
    </source>
</evidence>
<gene>
    <name evidence="3" type="ORF">FN961_01100</name>
</gene>
<proteinExistence type="predicted"/>
<organism evidence="3 4">
    <name type="scientific">Shewanella hanedai</name>
    <name type="common">Alteromonas hanedai</name>
    <dbReference type="NCBI Taxonomy" id="25"/>
    <lineage>
        <taxon>Bacteria</taxon>
        <taxon>Pseudomonadati</taxon>
        <taxon>Pseudomonadota</taxon>
        <taxon>Gammaproteobacteria</taxon>
        <taxon>Alteromonadales</taxon>
        <taxon>Shewanellaceae</taxon>
        <taxon>Shewanella</taxon>
    </lineage>
</organism>
<comment type="caution">
    <text evidence="3">The sequence shown here is derived from an EMBL/GenBank/DDBJ whole genome shotgun (WGS) entry which is preliminary data.</text>
</comment>
<dbReference type="RefSeq" id="WP_143562701.1">
    <property type="nucleotide sequence ID" value="NZ_BMPL01000001.1"/>
</dbReference>
<evidence type="ECO:0000313" key="3">
    <source>
        <dbReference type="EMBL" id="TRY16255.1"/>
    </source>
</evidence>
<evidence type="ECO:0000313" key="4">
    <source>
        <dbReference type="Proteomes" id="UP000318126"/>
    </source>
</evidence>
<dbReference type="EMBL" id="VKGK01000001">
    <property type="protein sequence ID" value="TRY16255.1"/>
    <property type="molecule type" value="Genomic_DNA"/>
</dbReference>
<dbReference type="InterPro" id="IPR029058">
    <property type="entry name" value="AB_hydrolase_fold"/>
</dbReference>